<dbReference type="AlphaFoldDB" id="A0A7U2HVZ2"/>
<name>A0A7U2HVZ2_PHANO</name>
<proteinExistence type="predicted"/>
<evidence type="ECO:0000313" key="2">
    <source>
        <dbReference type="Proteomes" id="UP000663193"/>
    </source>
</evidence>
<accession>A0A7U2HVZ2</accession>
<dbReference type="VEuPathDB" id="FungiDB:JI435_082170"/>
<dbReference type="EMBL" id="CP069024">
    <property type="protein sequence ID" value="QRC92728.1"/>
    <property type="molecule type" value="Genomic_DNA"/>
</dbReference>
<protein>
    <submittedName>
        <fullName evidence="1">Uncharacterized protein</fullName>
    </submittedName>
</protein>
<organism evidence="1 2">
    <name type="scientific">Phaeosphaeria nodorum (strain SN15 / ATCC MYA-4574 / FGSC 10173)</name>
    <name type="common">Glume blotch fungus</name>
    <name type="synonym">Parastagonospora nodorum</name>
    <dbReference type="NCBI Taxonomy" id="321614"/>
    <lineage>
        <taxon>Eukaryota</taxon>
        <taxon>Fungi</taxon>
        <taxon>Dikarya</taxon>
        <taxon>Ascomycota</taxon>
        <taxon>Pezizomycotina</taxon>
        <taxon>Dothideomycetes</taxon>
        <taxon>Pleosporomycetidae</taxon>
        <taxon>Pleosporales</taxon>
        <taxon>Pleosporineae</taxon>
        <taxon>Phaeosphaeriaceae</taxon>
        <taxon>Parastagonospora</taxon>
    </lineage>
</organism>
<evidence type="ECO:0000313" key="1">
    <source>
        <dbReference type="EMBL" id="QRC92728.1"/>
    </source>
</evidence>
<reference evidence="2" key="1">
    <citation type="journal article" date="2021" name="BMC Genomics">
        <title>Chromosome-level genome assembly and manually-curated proteome of model necrotroph Parastagonospora nodorum Sn15 reveals a genome-wide trove of candidate effector homologs, and redundancy of virulence-related functions within an accessory chromosome.</title>
        <authorList>
            <person name="Bertazzoni S."/>
            <person name="Jones D.A.B."/>
            <person name="Phan H.T."/>
            <person name="Tan K.-C."/>
            <person name="Hane J.K."/>
        </authorList>
    </citation>
    <scope>NUCLEOTIDE SEQUENCE [LARGE SCALE GENOMIC DNA]</scope>
    <source>
        <strain evidence="2">SN15 / ATCC MYA-4574 / FGSC 10173)</strain>
    </source>
</reference>
<gene>
    <name evidence="1" type="ORF">JI435_082170</name>
</gene>
<keyword evidence="2" id="KW-1185">Reference proteome</keyword>
<dbReference type="Proteomes" id="UP000663193">
    <property type="component" value="Chromosome 2"/>
</dbReference>
<sequence length="240" mass="28020">MTEYRRVSDPDFINNNSDDQPRILEKLVAGGPQEDDDRPTISNPKICDFIATYLVAFDKQNPEQPIMKHFFDPEVTHLYLIAYCAVPDAQFVHPNFLIWRINKMVFCGRFEIKVSQTRHTIKWISLLKSEMDTVATDSKWDTFWAAHDIHTNTPVAKIWDETWEETLYGNNEDPTVDRYSAEEIDRVSQEFGRVLSDQRPWDPNLFSEFAFDTQPVTIPPKAYAWYDPRESFGSICSILE</sequence>